<evidence type="ECO:0000256" key="1">
    <source>
        <dbReference type="SAM" id="Phobius"/>
    </source>
</evidence>
<organism evidence="2 3">
    <name type="scientific">Neisseria macacae ATCC 33926</name>
    <dbReference type="NCBI Taxonomy" id="997348"/>
    <lineage>
        <taxon>Bacteria</taxon>
        <taxon>Pseudomonadati</taxon>
        <taxon>Pseudomonadota</taxon>
        <taxon>Betaproteobacteria</taxon>
        <taxon>Neisseriales</taxon>
        <taxon>Neisseriaceae</taxon>
        <taxon>Neisseria</taxon>
    </lineage>
</organism>
<gene>
    <name evidence="2" type="ORF">MON40_08385</name>
</gene>
<protein>
    <submittedName>
        <fullName evidence="2">Uncharacterized protein</fullName>
    </submittedName>
</protein>
<name>A0ABY3Y443_9NEIS</name>
<dbReference type="Proteomes" id="UP000829455">
    <property type="component" value="Chromosome"/>
</dbReference>
<evidence type="ECO:0000313" key="3">
    <source>
        <dbReference type="Proteomes" id="UP000829455"/>
    </source>
</evidence>
<keyword evidence="1" id="KW-0812">Transmembrane</keyword>
<evidence type="ECO:0000313" key="2">
    <source>
        <dbReference type="EMBL" id="UNV84041.1"/>
    </source>
</evidence>
<dbReference type="RefSeq" id="WP_242925868.1">
    <property type="nucleotide sequence ID" value="NZ_CP094241.1"/>
</dbReference>
<accession>A0ABY3Y443</accession>
<dbReference type="EMBL" id="CP094241">
    <property type="protein sequence ID" value="UNV84041.1"/>
    <property type="molecule type" value="Genomic_DNA"/>
</dbReference>
<feature type="transmembrane region" description="Helical" evidence="1">
    <location>
        <begin position="149"/>
        <end position="168"/>
    </location>
</feature>
<proteinExistence type="predicted"/>
<keyword evidence="1" id="KW-0472">Membrane</keyword>
<keyword evidence="1" id="KW-1133">Transmembrane helix</keyword>
<sequence length="191" mass="22156">MSDRFQLIIPTILKFIWALVWRLTVSISVGKTVSNFLPPEHETYTQGSKINALFQITVRPTDDSSCAVKPWNEFNAEQDKVCTYRPDQNDCYVNSKITCNVKRISTEEYELIYTDPFFTEERTSHYRITEGRVEPLSFTFDSSSRRCEAGLLTGIFTLLLTLVPLLYCTWRRRRKIQAAAKKARMAAQHKD</sequence>
<reference evidence="2 3" key="1">
    <citation type="submission" date="2022-03" db="EMBL/GenBank/DDBJ databases">
        <title>Genome sequencing of Neisseria macacae.</title>
        <authorList>
            <person name="Baek M.-G."/>
        </authorList>
    </citation>
    <scope>NUCLEOTIDE SEQUENCE [LARGE SCALE GENOMIC DNA]</scope>
    <source>
        <strain evidence="2 3">ATCC 33926</strain>
    </source>
</reference>
<keyword evidence="3" id="KW-1185">Reference proteome</keyword>